<gene>
    <name evidence="2" type="ORF">OCV65_08140</name>
</gene>
<feature type="transmembrane region" description="Helical" evidence="1">
    <location>
        <begin position="590"/>
        <end position="607"/>
    </location>
</feature>
<feature type="transmembrane region" description="Helical" evidence="1">
    <location>
        <begin position="167"/>
        <end position="186"/>
    </location>
</feature>
<keyword evidence="3" id="KW-1185">Reference proteome</keyword>
<name>A0ABT2S7G5_9FIRM</name>
<dbReference type="Pfam" id="PF09913">
    <property type="entry name" value="DUF2142"/>
    <property type="match status" value="1"/>
</dbReference>
<dbReference type="Proteomes" id="UP001207605">
    <property type="component" value="Unassembled WGS sequence"/>
</dbReference>
<keyword evidence="1" id="KW-0812">Transmembrane</keyword>
<sequence length="642" mass="71911">MKERWKCFVNKKNLRKWIICIAGAFLGGMILSMGYAGAQYLREGGAHEQRTVEASDIQCDKVTVEDGNYHISGDESKLTITFPEKTYISKLKYAYAVPEYTKSKVKVYVSNIYGDTEEREITDWYKNILSHSTINIHARVEKIEFDFAGLEFGIDAADFTIDNGFDWNPFLALFLMAVIFLGLYLAMFKRENAKYPEAALFVSILIISTCMLVMEPPTIVGWDEQIHIMNTYKLSPGEMTGNKALDNFQVHANWFSPEQMASFDEHVEEIHRTNEMGSIATSAVAKKNRFLSSIGYVFQILFLKAGLALHLPFYICWLLGKFSNVLLYALGMSVAAAILPIGKKIFSVIAMAPTALFISICYTYDVTVTVFIAIGISIFLKMLLSKEKASMKWKVLFVVCMAVGCMPKAVYAPLMLLGLMIPCEKYESKKSCRIYRGVLILGFLMLMSSFVLPVLLPHSGGGTVVAGDARGGDTSVTRQMAYVLGKPFAYAVVLIRNVWDTLVDYTIGTAVFGTMGYVGTITPPVIFSVIAVVTAVTDSYREERLDKLSGRHRAGIVISIVITIALIWTALYLSFTEVGKTQIAGVQARYYLPFLFLLYVCLQNSKIKCKVKAENYQMAVMLLTGGFMFWQIFVYFILARIV</sequence>
<feature type="transmembrane region" description="Helical" evidence="1">
    <location>
        <begin position="296"/>
        <end position="318"/>
    </location>
</feature>
<evidence type="ECO:0000313" key="2">
    <source>
        <dbReference type="EMBL" id="MCU6700195.1"/>
    </source>
</evidence>
<feature type="transmembrane region" description="Helical" evidence="1">
    <location>
        <begin position="198"/>
        <end position="214"/>
    </location>
</feature>
<keyword evidence="1" id="KW-0472">Membrane</keyword>
<evidence type="ECO:0000313" key="3">
    <source>
        <dbReference type="Proteomes" id="UP001207605"/>
    </source>
</evidence>
<feature type="transmembrane region" description="Helical" evidence="1">
    <location>
        <begin position="619"/>
        <end position="638"/>
    </location>
</feature>
<feature type="transmembrane region" description="Helical" evidence="1">
    <location>
        <begin position="395"/>
        <end position="414"/>
    </location>
</feature>
<feature type="transmembrane region" description="Helical" evidence="1">
    <location>
        <begin position="325"/>
        <end position="342"/>
    </location>
</feature>
<dbReference type="InterPro" id="IPR018674">
    <property type="entry name" value="DUF2142_membrane"/>
</dbReference>
<comment type="caution">
    <text evidence="2">The sequence shown here is derived from an EMBL/GenBank/DDBJ whole genome shotgun (WGS) entry which is preliminary data.</text>
</comment>
<feature type="transmembrane region" description="Helical" evidence="1">
    <location>
        <begin position="480"/>
        <end position="499"/>
    </location>
</feature>
<proteinExistence type="predicted"/>
<feature type="transmembrane region" description="Helical" evidence="1">
    <location>
        <begin position="505"/>
        <end position="533"/>
    </location>
</feature>
<accession>A0ABT2S7G5</accession>
<feature type="transmembrane region" description="Helical" evidence="1">
    <location>
        <begin position="554"/>
        <end position="575"/>
    </location>
</feature>
<dbReference type="RefSeq" id="WP_262581695.1">
    <property type="nucleotide sequence ID" value="NZ_JAOQJV010000009.1"/>
</dbReference>
<dbReference type="EMBL" id="JAOQJV010000009">
    <property type="protein sequence ID" value="MCU6700195.1"/>
    <property type="molecule type" value="Genomic_DNA"/>
</dbReference>
<keyword evidence="1" id="KW-1133">Transmembrane helix</keyword>
<reference evidence="2 3" key="1">
    <citation type="journal article" date="2021" name="ISME Commun">
        <title>Automated analysis of genomic sequences facilitates high-throughput and comprehensive description of bacteria.</title>
        <authorList>
            <person name="Hitch T.C.A."/>
        </authorList>
    </citation>
    <scope>NUCLEOTIDE SEQUENCE [LARGE SCALE GENOMIC DNA]</scope>
    <source>
        <strain evidence="2 3">Sanger_02</strain>
    </source>
</reference>
<evidence type="ECO:0000256" key="1">
    <source>
        <dbReference type="SAM" id="Phobius"/>
    </source>
</evidence>
<feature type="transmembrane region" description="Helical" evidence="1">
    <location>
        <begin position="16"/>
        <end position="38"/>
    </location>
</feature>
<feature type="transmembrane region" description="Helical" evidence="1">
    <location>
        <begin position="434"/>
        <end position="456"/>
    </location>
</feature>
<organism evidence="2 3">
    <name type="scientific">Dorea ammoniilytica</name>
    <dbReference type="NCBI Taxonomy" id="2981788"/>
    <lineage>
        <taxon>Bacteria</taxon>
        <taxon>Bacillati</taxon>
        <taxon>Bacillota</taxon>
        <taxon>Clostridia</taxon>
        <taxon>Lachnospirales</taxon>
        <taxon>Lachnospiraceae</taxon>
        <taxon>Dorea</taxon>
    </lineage>
</organism>
<protein>
    <submittedName>
        <fullName evidence="2">DUF2142 domain-containing protein</fullName>
    </submittedName>
</protein>
<feature type="transmembrane region" description="Helical" evidence="1">
    <location>
        <begin position="354"/>
        <end position="383"/>
    </location>
</feature>